<keyword evidence="1" id="KW-0238">DNA-binding</keyword>
<protein>
    <submittedName>
        <fullName evidence="3">TetR family transcriptional regulator</fullName>
    </submittedName>
</protein>
<evidence type="ECO:0000313" key="3">
    <source>
        <dbReference type="EMBL" id="QHN35943.1"/>
    </source>
</evidence>
<keyword evidence="4" id="KW-1185">Reference proteome</keyword>
<dbReference type="InterPro" id="IPR009057">
    <property type="entry name" value="Homeodomain-like_sf"/>
</dbReference>
<feature type="domain" description="HTH tetR-type" evidence="2">
    <location>
        <begin position="16"/>
        <end position="52"/>
    </location>
</feature>
<dbReference type="SUPFAM" id="SSF46689">
    <property type="entry name" value="Homeodomain-like"/>
    <property type="match status" value="1"/>
</dbReference>
<dbReference type="InterPro" id="IPR001647">
    <property type="entry name" value="HTH_TetR"/>
</dbReference>
<name>A0ABX6IJ76_9ACTN</name>
<dbReference type="EMBL" id="CP045809">
    <property type="protein sequence ID" value="QHN35943.1"/>
    <property type="molecule type" value="Genomic_DNA"/>
</dbReference>
<dbReference type="Pfam" id="PF00440">
    <property type="entry name" value="TetR_N"/>
    <property type="match status" value="1"/>
</dbReference>
<evidence type="ECO:0000259" key="2">
    <source>
        <dbReference type="Pfam" id="PF00440"/>
    </source>
</evidence>
<organism evidence="3 4">
    <name type="scientific">Gordonia pseudamarae</name>
    <dbReference type="NCBI Taxonomy" id="2831662"/>
    <lineage>
        <taxon>Bacteria</taxon>
        <taxon>Bacillati</taxon>
        <taxon>Actinomycetota</taxon>
        <taxon>Actinomycetes</taxon>
        <taxon>Mycobacteriales</taxon>
        <taxon>Gordoniaceae</taxon>
        <taxon>Gordonia</taxon>
    </lineage>
</organism>
<dbReference type="Gene3D" id="1.10.357.10">
    <property type="entry name" value="Tetracycline Repressor, domain 2"/>
    <property type="match status" value="1"/>
</dbReference>
<evidence type="ECO:0000256" key="1">
    <source>
        <dbReference type="ARBA" id="ARBA00023125"/>
    </source>
</evidence>
<reference evidence="3" key="1">
    <citation type="journal article" date="2021" name="Nat. Microbiol.">
        <title>Cocultivation of an ultrasmall environmental parasitic bacterium with lytic ability against bacteria associated with wastewater foams.</title>
        <authorList>
            <person name="Batinovic S."/>
            <person name="Rose J.J.A."/>
            <person name="Ratcliffe J."/>
            <person name="Seviour R.J."/>
            <person name="Petrovski S."/>
        </authorList>
    </citation>
    <scope>NUCLEOTIDE SEQUENCE</scope>
    <source>
        <strain evidence="3">CON9</strain>
    </source>
</reference>
<dbReference type="Proteomes" id="UP001059836">
    <property type="component" value="Chromosome"/>
</dbReference>
<evidence type="ECO:0000313" key="4">
    <source>
        <dbReference type="Proteomes" id="UP001059836"/>
    </source>
</evidence>
<accession>A0ABX6IJ76</accession>
<proteinExistence type="predicted"/>
<gene>
    <name evidence="3" type="ORF">GII31_14775</name>
</gene>
<sequence length="197" mass="21975">MRQMGRAMRPAELYFDAAYAILAEQGHANLKLSAICGRVGVTTGGFYHNFDSWRDFTGQFLEHWHANQTTRLVGIVVREPDPIVRLRLLLESAARLPHRAEAAIRAWSAADERVAAVQRSVDDERLQVVVESFRQMSLPPGQARSRGLAGMYLLIGYELGEAIRDDDALRWGLAMLIDGVDGLGRTNMTNKAVPESR</sequence>